<gene>
    <name evidence="1" type="ORF">SDC9_179293</name>
</gene>
<evidence type="ECO:0000313" key="1">
    <source>
        <dbReference type="EMBL" id="MPN31818.1"/>
    </source>
</evidence>
<protein>
    <submittedName>
        <fullName evidence="1">Uncharacterized protein</fullName>
    </submittedName>
</protein>
<accession>A0A645GYL4</accession>
<comment type="caution">
    <text evidence="1">The sequence shown here is derived from an EMBL/GenBank/DDBJ whole genome shotgun (WGS) entry which is preliminary data.</text>
</comment>
<proteinExistence type="predicted"/>
<sequence>MEPVEKAEAEFCLIPSKLAMDGKKVIWNGGYERMAVTPARTIEQNPKRIALSPADAYLVIQDKKFDGSGPDKGQGPCLILLDYAAVQKASLRVNDDWTSAVYLTLKPDFKEFKFGLWQQEPPISNANFAKKLETEKSAFTR</sequence>
<dbReference type="EMBL" id="VSSQ01083518">
    <property type="protein sequence ID" value="MPN31818.1"/>
    <property type="molecule type" value="Genomic_DNA"/>
</dbReference>
<name>A0A645GYL4_9ZZZZ</name>
<dbReference type="AlphaFoldDB" id="A0A645GYL4"/>
<organism evidence="1">
    <name type="scientific">bioreactor metagenome</name>
    <dbReference type="NCBI Taxonomy" id="1076179"/>
    <lineage>
        <taxon>unclassified sequences</taxon>
        <taxon>metagenomes</taxon>
        <taxon>ecological metagenomes</taxon>
    </lineage>
</organism>
<reference evidence="1" key="1">
    <citation type="submission" date="2019-08" db="EMBL/GenBank/DDBJ databases">
        <authorList>
            <person name="Kucharzyk K."/>
            <person name="Murdoch R.W."/>
            <person name="Higgins S."/>
            <person name="Loffler F."/>
        </authorList>
    </citation>
    <scope>NUCLEOTIDE SEQUENCE</scope>
</reference>